<dbReference type="Proteomes" id="UP000325440">
    <property type="component" value="Unassembled WGS sequence"/>
</dbReference>
<keyword evidence="1" id="KW-0862">Zinc</keyword>
<keyword evidence="1" id="KW-0863">Zinc-finger</keyword>
<keyword evidence="1" id="KW-0479">Metal-binding</keyword>
<protein>
    <submittedName>
        <fullName evidence="3">Zinc finger C2H2-type</fullName>
    </submittedName>
</protein>
<evidence type="ECO:0000313" key="3">
    <source>
        <dbReference type="EMBL" id="VVC29904.1"/>
    </source>
</evidence>
<dbReference type="EMBL" id="CABPRJ010000501">
    <property type="protein sequence ID" value="VVC29904.1"/>
    <property type="molecule type" value="Genomic_DNA"/>
</dbReference>
<reference evidence="3 4" key="1">
    <citation type="submission" date="2019-08" db="EMBL/GenBank/DDBJ databases">
        <authorList>
            <person name="Alioto T."/>
            <person name="Alioto T."/>
            <person name="Gomez Garrido J."/>
        </authorList>
    </citation>
    <scope>NUCLEOTIDE SEQUENCE [LARGE SCALE GENOMIC DNA]</scope>
</reference>
<dbReference type="GO" id="GO:0008270">
    <property type="term" value="F:zinc ion binding"/>
    <property type="evidence" value="ECO:0007669"/>
    <property type="project" value="UniProtKB-KW"/>
</dbReference>
<dbReference type="Gene3D" id="3.30.160.60">
    <property type="entry name" value="Classic Zinc Finger"/>
    <property type="match status" value="1"/>
</dbReference>
<organism evidence="3 4">
    <name type="scientific">Cinara cedri</name>
    <dbReference type="NCBI Taxonomy" id="506608"/>
    <lineage>
        <taxon>Eukaryota</taxon>
        <taxon>Metazoa</taxon>
        <taxon>Ecdysozoa</taxon>
        <taxon>Arthropoda</taxon>
        <taxon>Hexapoda</taxon>
        <taxon>Insecta</taxon>
        <taxon>Pterygota</taxon>
        <taxon>Neoptera</taxon>
        <taxon>Paraneoptera</taxon>
        <taxon>Hemiptera</taxon>
        <taxon>Sternorrhyncha</taxon>
        <taxon>Aphidomorpha</taxon>
        <taxon>Aphidoidea</taxon>
        <taxon>Aphididae</taxon>
        <taxon>Lachninae</taxon>
        <taxon>Cinara</taxon>
    </lineage>
</organism>
<gene>
    <name evidence="3" type="ORF">CINCED_3A002083</name>
</gene>
<accession>A0A5E4MCS7</accession>
<dbReference type="SUPFAM" id="SSF57667">
    <property type="entry name" value="beta-beta-alpha zinc fingers"/>
    <property type="match status" value="1"/>
</dbReference>
<evidence type="ECO:0000313" key="4">
    <source>
        <dbReference type="Proteomes" id="UP000325440"/>
    </source>
</evidence>
<sequence length="112" mass="12528">MRHVKIHEGVKFACNLCNKLFMRKDTVAYHIKEVHRQGRTVSCTNKDIQVDISKNSQIEPDINRGVIPTPSSTKIDSYGNDQIEIAPGINVDNIQAEPSTKSNVHTCIIISI</sequence>
<feature type="domain" description="C2H2-type" evidence="2">
    <location>
        <begin position="12"/>
        <end position="40"/>
    </location>
</feature>
<name>A0A5E4MCS7_9HEMI</name>
<dbReference type="OrthoDB" id="7295497at2759"/>
<keyword evidence="4" id="KW-1185">Reference proteome</keyword>
<dbReference type="InterPro" id="IPR036236">
    <property type="entry name" value="Znf_C2H2_sf"/>
</dbReference>
<proteinExistence type="predicted"/>
<dbReference type="PROSITE" id="PS00028">
    <property type="entry name" value="ZINC_FINGER_C2H2_1"/>
    <property type="match status" value="1"/>
</dbReference>
<dbReference type="InterPro" id="IPR013087">
    <property type="entry name" value="Znf_C2H2_type"/>
</dbReference>
<dbReference type="AlphaFoldDB" id="A0A5E4MCS7"/>
<dbReference type="PROSITE" id="PS50157">
    <property type="entry name" value="ZINC_FINGER_C2H2_2"/>
    <property type="match status" value="1"/>
</dbReference>
<evidence type="ECO:0000256" key="1">
    <source>
        <dbReference type="PROSITE-ProRule" id="PRU00042"/>
    </source>
</evidence>
<evidence type="ECO:0000259" key="2">
    <source>
        <dbReference type="PROSITE" id="PS50157"/>
    </source>
</evidence>